<sequence>MPFNGSEGSQITLSRAIELTTNYRDANQGKILSIFLGTNILKKLLDQPESQGIRFYFGLDGEATRLVAVSADHNEDDLFTDGYLIADEGSSGPPHSGMANVLNS</sequence>
<protein>
    <submittedName>
        <fullName evidence="1">Uncharacterized protein</fullName>
    </submittedName>
</protein>
<organism evidence="1 2">
    <name type="scientific">Hymenobacter mellowenesis</name>
    <dbReference type="NCBI Taxonomy" id="3063995"/>
    <lineage>
        <taxon>Bacteria</taxon>
        <taxon>Pseudomonadati</taxon>
        <taxon>Bacteroidota</taxon>
        <taxon>Cytophagia</taxon>
        <taxon>Cytophagales</taxon>
        <taxon>Hymenobacteraceae</taxon>
        <taxon>Hymenobacter</taxon>
    </lineage>
</organism>
<evidence type="ECO:0000313" key="1">
    <source>
        <dbReference type="EMBL" id="MDO7849547.1"/>
    </source>
</evidence>
<name>A0ABT9AKW6_9BACT</name>
<dbReference type="EMBL" id="JAUQSX010000018">
    <property type="protein sequence ID" value="MDO7849547.1"/>
    <property type="molecule type" value="Genomic_DNA"/>
</dbReference>
<proteinExistence type="predicted"/>
<evidence type="ECO:0000313" key="2">
    <source>
        <dbReference type="Proteomes" id="UP001167796"/>
    </source>
</evidence>
<gene>
    <name evidence="1" type="ORF">Q5H92_24505</name>
</gene>
<keyword evidence="2" id="KW-1185">Reference proteome</keyword>
<comment type="caution">
    <text evidence="1">The sequence shown here is derived from an EMBL/GenBank/DDBJ whole genome shotgun (WGS) entry which is preliminary data.</text>
</comment>
<reference evidence="1" key="1">
    <citation type="submission" date="2023-07" db="EMBL/GenBank/DDBJ databases">
        <authorList>
            <person name="Kim M.K."/>
        </authorList>
    </citation>
    <scope>NUCLEOTIDE SEQUENCE</scope>
    <source>
        <strain evidence="1">M29</strain>
    </source>
</reference>
<dbReference type="RefSeq" id="WP_305014213.1">
    <property type="nucleotide sequence ID" value="NZ_JAUQSX010000018.1"/>
</dbReference>
<dbReference type="Proteomes" id="UP001167796">
    <property type="component" value="Unassembled WGS sequence"/>
</dbReference>
<accession>A0ABT9AKW6</accession>